<keyword evidence="3 7" id="KW-0812">Transmembrane</keyword>
<feature type="domain" description="EamA" evidence="8">
    <location>
        <begin position="179"/>
        <end position="316"/>
    </location>
</feature>
<feature type="transmembrane region" description="Helical" evidence="7">
    <location>
        <begin position="208"/>
        <end position="228"/>
    </location>
</feature>
<gene>
    <name evidence="9" type="ORF">FO470_13400</name>
</gene>
<feature type="domain" description="EamA" evidence="8">
    <location>
        <begin position="32"/>
        <end position="164"/>
    </location>
</feature>
<feature type="transmembrane region" description="Helical" evidence="7">
    <location>
        <begin position="243"/>
        <end position="266"/>
    </location>
</feature>
<feature type="transmembrane region" description="Helical" evidence="7">
    <location>
        <begin position="120"/>
        <end position="140"/>
    </location>
</feature>
<evidence type="ECO:0000256" key="5">
    <source>
        <dbReference type="ARBA" id="ARBA00023136"/>
    </source>
</evidence>
<dbReference type="Pfam" id="PF00892">
    <property type="entry name" value="EamA"/>
    <property type="match status" value="2"/>
</dbReference>
<protein>
    <submittedName>
        <fullName evidence="9">DMT family transporter</fullName>
    </submittedName>
</protein>
<evidence type="ECO:0000256" key="2">
    <source>
        <dbReference type="ARBA" id="ARBA00022475"/>
    </source>
</evidence>
<evidence type="ECO:0000256" key="4">
    <source>
        <dbReference type="ARBA" id="ARBA00022989"/>
    </source>
</evidence>
<dbReference type="InterPro" id="IPR051258">
    <property type="entry name" value="Diverse_Substrate_Transporter"/>
</dbReference>
<keyword evidence="5 7" id="KW-0472">Membrane</keyword>
<feature type="transmembrane region" description="Helical" evidence="7">
    <location>
        <begin position="299"/>
        <end position="316"/>
    </location>
</feature>
<accession>A0ABY3DPN3</accession>
<feature type="transmembrane region" description="Helical" evidence="7">
    <location>
        <begin position="273"/>
        <end position="293"/>
    </location>
</feature>
<reference evidence="9 10" key="1">
    <citation type="submission" date="2019-07" db="EMBL/GenBank/DDBJ databases">
        <authorList>
            <person name="Grouzdev D.S."/>
        </authorList>
    </citation>
    <scope>NUCLEOTIDE SEQUENCE [LARGE SCALE GENOMIC DNA]</scope>
    <source>
        <strain evidence="9 10">3C</strain>
    </source>
</reference>
<evidence type="ECO:0000256" key="6">
    <source>
        <dbReference type="SAM" id="MobiDB-lite"/>
    </source>
</evidence>
<evidence type="ECO:0000259" key="8">
    <source>
        <dbReference type="Pfam" id="PF00892"/>
    </source>
</evidence>
<dbReference type="Proteomes" id="UP000315321">
    <property type="component" value="Unassembled WGS sequence"/>
</dbReference>
<evidence type="ECO:0000256" key="3">
    <source>
        <dbReference type="ARBA" id="ARBA00022692"/>
    </source>
</evidence>
<dbReference type="SUPFAM" id="SSF103481">
    <property type="entry name" value="Multidrug resistance efflux transporter EmrE"/>
    <property type="match status" value="2"/>
</dbReference>
<evidence type="ECO:0000313" key="10">
    <source>
        <dbReference type="Proteomes" id="UP000315321"/>
    </source>
</evidence>
<comment type="subcellular location">
    <subcellularLocation>
        <location evidence="1">Cell membrane</location>
        <topology evidence="1">Multi-pass membrane protein</topology>
    </subcellularLocation>
</comment>
<evidence type="ECO:0000313" key="9">
    <source>
        <dbReference type="EMBL" id="TSJ61477.1"/>
    </source>
</evidence>
<evidence type="ECO:0000256" key="1">
    <source>
        <dbReference type="ARBA" id="ARBA00004651"/>
    </source>
</evidence>
<proteinExistence type="predicted"/>
<comment type="caution">
    <text evidence="9">The sequence shown here is derived from an EMBL/GenBank/DDBJ whole genome shotgun (WGS) entry which is preliminary data.</text>
</comment>
<feature type="transmembrane region" description="Helical" evidence="7">
    <location>
        <begin position="147"/>
        <end position="165"/>
    </location>
</feature>
<dbReference type="EMBL" id="VMBP01000004">
    <property type="protein sequence ID" value="TSJ61477.1"/>
    <property type="molecule type" value="Genomic_DNA"/>
</dbReference>
<feature type="transmembrane region" description="Helical" evidence="7">
    <location>
        <begin position="31"/>
        <end position="51"/>
    </location>
</feature>
<keyword evidence="2" id="KW-1003">Cell membrane</keyword>
<sequence length="321" mass="33869">MGKCVSGWGMTDPTPASPETPAASRSIEPRALVALMAMPLFFATNLVIGRAVAGVVPPWSLAFWRWAVAVAILLPFAAPALLRRRDLLLGQWRRLSILGLLGMVICGGNVYVALGHTTATNATLIYTTSTIMIVVMDAVLARRKLPAIQLLGTLAGFAGIALIAVHGELGRLLGLEFNTGDLGILVAAVSWAAYSLMLRSGPLTQLDALPGFTANAIAGTLLLAPFALWEMASGAPLPRTGEAWGAIVFLAIFPSVLAFGLFQYCVRVAGASVTANFLYLMPVYGVVLAVLLLGEELHLYHAVGFVLILGGVILATRRPAR</sequence>
<dbReference type="PANTHER" id="PTHR42920">
    <property type="entry name" value="OS03G0707200 PROTEIN-RELATED"/>
    <property type="match status" value="1"/>
</dbReference>
<dbReference type="PANTHER" id="PTHR42920:SF11">
    <property type="entry name" value="INNER MEMBRANE PROTEIN YTFF"/>
    <property type="match status" value="1"/>
</dbReference>
<dbReference type="InterPro" id="IPR000620">
    <property type="entry name" value="EamA_dom"/>
</dbReference>
<name>A0ABY3DPN3_9HYPH</name>
<feature type="transmembrane region" description="Helical" evidence="7">
    <location>
        <begin position="63"/>
        <end position="82"/>
    </location>
</feature>
<organism evidence="9 10">
    <name type="scientific">Ancylobacter moscoviensis</name>
    <dbReference type="NCBI Taxonomy" id="2597768"/>
    <lineage>
        <taxon>Bacteria</taxon>
        <taxon>Pseudomonadati</taxon>
        <taxon>Pseudomonadota</taxon>
        <taxon>Alphaproteobacteria</taxon>
        <taxon>Hyphomicrobiales</taxon>
        <taxon>Xanthobacteraceae</taxon>
        <taxon>Ancylobacter</taxon>
    </lineage>
</organism>
<dbReference type="InterPro" id="IPR037185">
    <property type="entry name" value="EmrE-like"/>
</dbReference>
<evidence type="ECO:0000256" key="7">
    <source>
        <dbReference type="SAM" id="Phobius"/>
    </source>
</evidence>
<feature type="transmembrane region" description="Helical" evidence="7">
    <location>
        <begin position="177"/>
        <end position="196"/>
    </location>
</feature>
<feature type="compositionally biased region" description="Low complexity" evidence="6">
    <location>
        <begin position="11"/>
        <end position="23"/>
    </location>
</feature>
<keyword evidence="10" id="KW-1185">Reference proteome</keyword>
<feature type="transmembrane region" description="Helical" evidence="7">
    <location>
        <begin position="94"/>
        <end position="114"/>
    </location>
</feature>
<keyword evidence="4 7" id="KW-1133">Transmembrane helix</keyword>
<feature type="region of interest" description="Disordered" evidence="6">
    <location>
        <begin position="1"/>
        <end position="23"/>
    </location>
</feature>